<feature type="non-terminal residue" evidence="1">
    <location>
        <position position="222"/>
    </location>
</feature>
<sequence length="222" mass="24742">MAYLFTPEEAGLAAQLRATLETAEEIVERIGGDVQTVDSLLNGMVRKGLITARQVEGEKCFCLMPFVTGFYEEQERTIDAELARLFEDYMQQAFEIVLGIEPQLHRVVPVNETIQTDMEIHPYESIVEIVAMAKAWSVFDCLCRKQKVLIGDPCEHPVDVCMVFSQTPGAFDGSSHYKTLTQEEAVATLQRASDAGLVHSVSNIQKEIGYICNCCTCSCMML</sequence>
<reference evidence="1" key="1">
    <citation type="journal article" date="2014" name="Front. Microbiol.">
        <title>High frequency of phylogenetically diverse reductive dehalogenase-homologous genes in deep subseafloor sedimentary metagenomes.</title>
        <authorList>
            <person name="Kawai M."/>
            <person name="Futagami T."/>
            <person name="Toyoda A."/>
            <person name="Takaki Y."/>
            <person name="Nishi S."/>
            <person name="Hori S."/>
            <person name="Arai W."/>
            <person name="Tsubouchi T."/>
            <person name="Morono Y."/>
            <person name="Uchiyama I."/>
            <person name="Ito T."/>
            <person name="Fujiyama A."/>
            <person name="Inagaki F."/>
            <person name="Takami H."/>
        </authorList>
    </citation>
    <scope>NUCLEOTIDE SEQUENCE</scope>
    <source>
        <strain evidence="1">Expedition CK06-06</strain>
    </source>
</reference>
<dbReference type="EMBL" id="BART01026587">
    <property type="protein sequence ID" value="GAG98684.1"/>
    <property type="molecule type" value="Genomic_DNA"/>
</dbReference>
<gene>
    <name evidence="1" type="ORF">S01H4_47374</name>
</gene>
<protein>
    <submittedName>
        <fullName evidence="1">Uncharacterized protein</fullName>
    </submittedName>
</protein>
<proteinExistence type="predicted"/>
<name>X1BSG8_9ZZZZ</name>
<dbReference type="AlphaFoldDB" id="X1BSG8"/>
<accession>X1BSG8</accession>
<comment type="caution">
    <text evidence="1">The sequence shown here is derived from an EMBL/GenBank/DDBJ whole genome shotgun (WGS) entry which is preliminary data.</text>
</comment>
<organism evidence="1">
    <name type="scientific">marine sediment metagenome</name>
    <dbReference type="NCBI Taxonomy" id="412755"/>
    <lineage>
        <taxon>unclassified sequences</taxon>
        <taxon>metagenomes</taxon>
        <taxon>ecological metagenomes</taxon>
    </lineage>
</organism>
<evidence type="ECO:0000313" key="1">
    <source>
        <dbReference type="EMBL" id="GAG98684.1"/>
    </source>
</evidence>